<reference evidence="9 10" key="1">
    <citation type="submission" date="2015-04" db="EMBL/GenBank/DDBJ databases">
        <title>Whole genome shotgun sequence of Sphingomonas changbaiensis NBRC 104936.</title>
        <authorList>
            <person name="Katano-Makiyama Y."/>
            <person name="Hosoyama A."/>
            <person name="Hashimoto M."/>
            <person name="Noguchi M."/>
            <person name="Tsuchikane K."/>
            <person name="Ohji S."/>
            <person name="Yamazoe A."/>
            <person name="Ichikawa N."/>
            <person name="Kimura A."/>
            <person name="Fujita N."/>
        </authorList>
    </citation>
    <scope>NUCLEOTIDE SEQUENCE [LARGE SCALE GENOMIC DNA]</scope>
    <source>
        <strain evidence="9 10">NBRC 104936</strain>
    </source>
</reference>
<evidence type="ECO:0000313" key="9">
    <source>
        <dbReference type="EMBL" id="GAO39198.1"/>
    </source>
</evidence>
<dbReference type="PRINTS" id="PR00604">
    <property type="entry name" value="CYTCHRMECIAB"/>
</dbReference>
<evidence type="ECO:0000256" key="5">
    <source>
        <dbReference type="ARBA" id="ARBA00023004"/>
    </source>
</evidence>
<dbReference type="InterPro" id="IPR009056">
    <property type="entry name" value="Cyt_c-like_dom"/>
</dbReference>
<dbReference type="Pfam" id="PF00034">
    <property type="entry name" value="Cytochrom_C"/>
    <property type="match status" value="1"/>
</dbReference>
<dbReference type="InterPro" id="IPR036909">
    <property type="entry name" value="Cyt_c-like_dom_sf"/>
</dbReference>
<dbReference type="STRING" id="1219043.SCH01S_28_00570"/>
<keyword evidence="10" id="KW-1185">Reference proteome</keyword>
<name>A0A0E9MNW2_9SPHN</name>
<dbReference type="GO" id="GO:0009055">
    <property type="term" value="F:electron transfer activity"/>
    <property type="evidence" value="ECO:0007669"/>
    <property type="project" value="InterPro"/>
</dbReference>
<dbReference type="OrthoDB" id="9805828at2"/>
<keyword evidence="2 6" id="KW-0349">Heme</keyword>
<feature type="domain" description="Cytochrome c" evidence="8">
    <location>
        <begin position="39"/>
        <end position="135"/>
    </location>
</feature>
<evidence type="ECO:0000313" key="10">
    <source>
        <dbReference type="Proteomes" id="UP000033202"/>
    </source>
</evidence>
<organism evidence="9 10">
    <name type="scientific">Sphingomonas changbaiensis NBRC 104936</name>
    <dbReference type="NCBI Taxonomy" id="1219043"/>
    <lineage>
        <taxon>Bacteria</taxon>
        <taxon>Pseudomonadati</taxon>
        <taxon>Pseudomonadota</taxon>
        <taxon>Alphaproteobacteria</taxon>
        <taxon>Sphingomonadales</taxon>
        <taxon>Sphingomonadaceae</taxon>
        <taxon>Sphingomonas</taxon>
    </lineage>
</organism>
<evidence type="ECO:0000256" key="3">
    <source>
        <dbReference type="ARBA" id="ARBA00022723"/>
    </source>
</evidence>
<dbReference type="Proteomes" id="UP000033202">
    <property type="component" value="Unassembled WGS sequence"/>
</dbReference>
<dbReference type="GO" id="GO:0046872">
    <property type="term" value="F:metal ion binding"/>
    <property type="evidence" value="ECO:0007669"/>
    <property type="project" value="UniProtKB-KW"/>
</dbReference>
<keyword evidence="4" id="KW-0249">Electron transport</keyword>
<dbReference type="SUPFAM" id="SSF46626">
    <property type="entry name" value="Cytochrome c"/>
    <property type="match status" value="1"/>
</dbReference>
<evidence type="ECO:0000256" key="7">
    <source>
        <dbReference type="SAM" id="SignalP"/>
    </source>
</evidence>
<keyword evidence="1" id="KW-0813">Transport</keyword>
<accession>A0A0E9MNW2</accession>
<evidence type="ECO:0000256" key="2">
    <source>
        <dbReference type="ARBA" id="ARBA00022617"/>
    </source>
</evidence>
<evidence type="ECO:0000259" key="8">
    <source>
        <dbReference type="PROSITE" id="PS51007"/>
    </source>
</evidence>
<dbReference type="RefSeq" id="WP_084689436.1">
    <property type="nucleotide sequence ID" value="NZ_BBWU01000028.1"/>
</dbReference>
<dbReference type="AlphaFoldDB" id="A0A0E9MNW2"/>
<feature type="chain" id="PRO_5002429243" evidence="7">
    <location>
        <begin position="31"/>
        <end position="135"/>
    </location>
</feature>
<dbReference type="InterPro" id="IPR002327">
    <property type="entry name" value="Cyt_c_1A/1B"/>
</dbReference>
<dbReference type="PANTHER" id="PTHR11961">
    <property type="entry name" value="CYTOCHROME C"/>
    <property type="match status" value="1"/>
</dbReference>
<keyword evidence="5 6" id="KW-0408">Iron</keyword>
<comment type="caution">
    <text evidence="9">The sequence shown here is derived from an EMBL/GenBank/DDBJ whole genome shotgun (WGS) entry which is preliminary data.</text>
</comment>
<sequence>MPNLIPFARAATAACLAAVLAFVVMASAHAAPAPSLPHGNAAVGQKLYQSCMGCHSLDENDVGPRHRGVVGRPAASVPGYAYSTALRKSGLVWTPDVLDRWLTNPQKLVPGAKMYFSVANPNNRADIIAYLSQQR</sequence>
<dbReference type="Gene3D" id="1.10.760.10">
    <property type="entry name" value="Cytochrome c-like domain"/>
    <property type="match status" value="1"/>
</dbReference>
<evidence type="ECO:0000256" key="6">
    <source>
        <dbReference type="PROSITE-ProRule" id="PRU00433"/>
    </source>
</evidence>
<dbReference type="GO" id="GO:0020037">
    <property type="term" value="F:heme binding"/>
    <property type="evidence" value="ECO:0007669"/>
    <property type="project" value="InterPro"/>
</dbReference>
<dbReference type="PROSITE" id="PS51007">
    <property type="entry name" value="CYTC"/>
    <property type="match status" value="1"/>
</dbReference>
<proteinExistence type="predicted"/>
<keyword evidence="7" id="KW-0732">Signal</keyword>
<keyword evidence="3 6" id="KW-0479">Metal-binding</keyword>
<gene>
    <name evidence="9" type="ORF">SCH01S_28_00570</name>
</gene>
<dbReference type="EMBL" id="BBWU01000028">
    <property type="protein sequence ID" value="GAO39198.1"/>
    <property type="molecule type" value="Genomic_DNA"/>
</dbReference>
<protein>
    <submittedName>
        <fullName evidence="9">Putative cytochrome c</fullName>
    </submittedName>
</protein>
<evidence type="ECO:0000256" key="4">
    <source>
        <dbReference type="ARBA" id="ARBA00022982"/>
    </source>
</evidence>
<feature type="signal peptide" evidence="7">
    <location>
        <begin position="1"/>
        <end position="30"/>
    </location>
</feature>
<evidence type="ECO:0000256" key="1">
    <source>
        <dbReference type="ARBA" id="ARBA00022448"/>
    </source>
</evidence>